<name>A0A328CEE8_9DELT</name>
<dbReference type="InterPro" id="IPR051559">
    <property type="entry name" value="HIF_prolyl_hydroxylases"/>
</dbReference>
<dbReference type="PANTHER" id="PTHR12907">
    <property type="entry name" value="EGL NINE HOMOLOG-RELATED"/>
    <property type="match status" value="1"/>
</dbReference>
<dbReference type="GO" id="GO:0008198">
    <property type="term" value="F:ferrous iron binding"/>
    <property type="evidence" value="ECO:0007669"/>
    <property type="project" value="TreeGrafter"/>
</dbReference>
<dbReference type="InterPro" id="IPR006620">
    <property type="entry name" value="Pro_4_hyd_alph"/>
</dbReference>
<evidence type="ECO:0000256" key="2">
    <source>
        <dbReference type="ARBA" id="ARBA00022723"/>
    </source>
</evidence>
<protein>
    <submittedName>
        <fullName evidence="8">2OG-Fe(II) oxygenase</fullName>
    </submittedName>
</protein>
<dbReference type="GO" id="GO:0031543">
    <property type="term" value="F:peptidyl-proline dioxygenase activity"/>
    <property type="evidence" value="ECO:0007669"/>
    <property type="project" value="TreeGrafter"/>
</dbReference>
<keyword evidence="5" id="KW-0560">Oxidoreductase</keyword>
<dbReference type="Gene3D" id="2.60.120.620">
    <property type="entry name" value="q2cbj1_9rhob like domain"/>
    <property type="match status" value="1"/>
</dbReference>
<dbReference type="Pfam" id="PF13640">
    <property type="entry name" value="2OG-FeII_Oxy_3"/>
    <property type="match status" value="1"/>
</dbReference>
<comment type="caution">
    <text evidence="8">The sequence shown here is derived from an EMBL/GenBank/DDBJ whole genome shotgun (WGS) entry which is preliminary data.</text>
</comment>
<evidence type="ECO:0000313" key="9">
    <source>
        <dbReference type="Proteomes" id="UP000249169"/>
    </source>
</evidence>
<evidence type="ECO:0000313" key="8">
    <source>
        <dbReference type="EMBL" id="RAL25539.1"/>
    </source>
</evidence>
<dbReference type="AlphaFoldDB" id="A0A328CEE8"/>
<evidence type="ECO:0000256" key="6">
    <source>
        <dbReference type="ARBA" id="ARBA00023004"/>
    </source>
</evidence>
<evidence type="ECO:0000259" key="7">
    <source>
        <dbReference type="PROSITE" id="PS51471"/>
    </source>
</evidence>
<dbReference type="SMART" id="SM00702">
    <property type="entry name" value="P4Hc"/>
    <property type="match status" value="1"/>
</dbReference>
<keyword evidence="4" id="KW-0223">Dioxygenase</keyword>
<evidence type="ECO:0000256" key="5">
    <source>
        <dbReference type="ARBA" id="ARBA00023002"/>
    </source>
</evidence>
<comment type="cofactor">
    <cofactor evidence="1">
        <name>L-ascorbate</name>
        <dbReference type="ChEBI" id="CHEBI:38290"/>
    </cofactor>
</comment>
<dbReference type="InterPro" id="IPR005123">
    <property type="entry name" value="Oxoglu/Fe-dep_dioxygenase_dom"/>
</dbReference>
<dbReference type="GO" id="GO:0031418">
    <property type="term" value="F:L-ascorbic acid binding"/>
    <property type="evidence" value="ECO:0007669"/>
    <property type="project" value="UniProtKB-KW"/>
</dbReference>
<dbReference type="Proteomes" id="UP000249169">
    <property type="component" value="Unassembled WGS sequence"/>
</dbReference>
<evidence type="ECO:0000256" key="1">
    <source>
        <dbReference type="ARBA" id="ARBA00001961"/>
    </source>
</evidence>
<sequence>MPPTSIDGVEDAIIERGYACVPNFLPPPAVEALASEARHMWEDGAFEFARIGSGANRQRCPQVRSDRILWLDTDALSTAQHRYWRALDELRGRINRATMMGLVDWEGHLALYPPGTFYRRHIDVFANAAERQLTTILYLNPDWQSGDGGELRLYLDGSNREPYIDLEPRGGTLVTFLSSRFYHEVLPAHTERLSITGWFRVRSTRHF</sequence>
<keyword evidence="6" id="KW-0408">Iron</keyword>
<gene>
    <name evidence="8" type="ORF">DL240_02440</name>
</gene>
<keyword evidence="9" id="KW-1185">Reference proteome</keyword>
<keyword evidence="3" id="KW-0847">Vitamin C</keyword>
<dbReference type="InterPro" id="IPR044862">
    <property type="entry name" value="Pro_4_hyd_alph_FE2OG_OXY"/>
</dbReference>
<dbReference type="EMBL" id="QHKO01000001">
    <property type="protein sequence ID" value="RAL25539.1"/>
    <property type="molecule type" value="Genomic_DNA"/>
</dbReference>
<evidence type="ECO:0000256" key="4">
    <source>
        <dbReference type="ARBA" id="ARBA00022964"/>
    </source>
</evidence>
<evidence type="ECO:0000256" key="3">
    <source>
        <dbReference type="ARBA" id="ARBA00022896"/>
    </source>
</evidence>
<reference evidence="8 9" key="1">
    <citation type="submission" date="2018-05" db="EMBL/GenBank/DDBJ databases">
        <title>Lujinxingia marina gen. nov. sp. nov., a new facultative anaerobic member of the class Deltaproteobacteria, and proposal of Lujinxingaceae fam. nov.</title>
        <authorList>
            <person name="Li C.-M."/>
        </authorList>
    </citation>
    <scope>NUCLEOTIDE SEQUENCE [LARGE SCALE GENOMIC DNA]</scope>
    <source>
        <strain evidence="8 9">B210</strain>
    </source>
</reference>
<dbReference type="PROSITE" id="PS51471">
    <property type="entry name" value="FE2OG_OXY"/>
    <property type="match status" value="1"/>
</dbReference>
<accession>A0A328CEE8</accession>
<proteinExistence type="predicted"/>
<dbReference type="PANTHER" id="PTHR12907:SF26">
    <property type="entry name" value="HIF PROLYL HYDROXYLASE, ISOFORM C"/>
    <property type="match status" value="1"/>
</dbReference>
<organism evidence="8 9">
    <name type="scientific">Lujinxingia litoralis</name>
    <dbReference type="NCBI Taxonomy" id="2211119"/>
    <lineage>
        <taxon>Bacteria</taxon>
        <taxon>Deltaproteobacteria</taxon>
        <taxon>Bradymonadales</taxon>
        <taxon>Lujinxingiaceae</taxon>
        <taxon>Lujinxingia</taxon>
    </lineage>
</organism>
<keyword evidence="2" id="KW-0479">Metal-binding</keyword>
<dbReference type="OrthoDB" id="9783171at2"/>
<dbReference type="GO" id="GO:0071456">
    <property type="term" value="P:cellular response to hypoxia"/>
    <property type="evidence" value="ECO:0007669"/>
    <property type="project" value="TreeGrafter"/>
</dbReference>
<feature type="domain" description="Fe2OG dioxygenase" evidence="7">
    <location>
        <begin position="96"/>
        <end position="201"/>
    </location>
</feature>